<dbReference type="PANTHER" id="PTHR33744:SF1">
    <property type="entry name" value="DNA-BINDING TRANSCRIPTIONAL ACTIVATOR ADER"/>
    <property type="match status" value="1"/>
</dbReference>
<feature type="domain" description="PucR C-terminal helix-turn-helix" evidence="1">
    <location>
        <begin position="434"/>
        <end position="490"/>
    </location>
</feature>
<keyword evidence="3" id="KW-1185">Reference proteome</keyword>
<dbReference type="Gene3D" id="1.10.10.2840">
    <property type="entry name" value="PucR C-terminal helix-turn-helix domain"/>
    <property type="match status" value="1"/>
</dbReference>
<protein>
    <submittedName>
        <fullName evidence="2">PucR family transcriptional regulator</fullName>
    </submittedName>
</protein>
<dbReference type="Proteomes" id="UP000284178">
    <property type="component" value="Unassembled WGS sequence"/>
</dbReference>
<dbReference type="RefSeq" id="WP_117894880.1">
    <property type="nucleotide sequence ID" value="NZ_CABJCV010000009.1"/>
</dbReference>
<dbReference type="Pfam" id="PF13556">
    <property type="entry name" value="HTH_30"/>
    <property type="match status" value="1"/>
</dbReference>
<comment type="caution">
    <text evidence="2">The sequence shown here is derived from an EMBL/GenBank/DDBJ whole genome shotgun (WGS) entry which is preliminary data.</text>
</comment>
<dbReference type="AlphaFoldDB" id="A0A412G0Z8"/>
<dbReference type="InterPro" id="IPR051448">
    <property type="entry name" value="CdaR-like_regulators"/>
</dbReference>
<gene>
    <name evidence="2" type="ORF">DWY25_08510</name>
</gene>
<organism evidence="2 3">
    <name type="scientific">Holdemania filiformis</name>
    <dbReference type="NCBI Taxonomy" id="61171"/>
    <lineage>
        <taxon>Bacteria</taxon>
        <taxon>Bacillati</taxon>
        <taxon>Bacillota</taxon>
        <taxon>Erysipelotrichia</taxon>
        <taxon>Erysipelotrichales</taxon>
        <taxon>Erysipelotrichaceae</taxon>
        <taxon>Holdemania</taxon>
    </lineage>
</organism>
<dbReference type="GeneID" id="83015445"/>
<evidence type="ECO:0000313" key="3">
    <source>
        <dbReference type="Proteomes" id="UP000284178"/>
    </source>
</evidence>
<proteinExistence type="predicted"/>
<dbReference type="EMBL" id="QRUP01000009">
    <property type="protein sequence ID" value="RGR74111.1"/>
    <property type="molecule type" value="Genomic_DNA"/>
</dbReference>
<evidence type="ECO:0000313" key="2">
    <source>
        <dbReference type="EMBL" id="RGR74111.1"/>
    </source>
</evidence>
<dbReference type="PANTHER" id="PTHR33744">
    <property type="entry name" value="CARBOHYDRATE DIACID REGULATOR"/>
    <property type="match status" value="1"/>
</dbReference>
<dbReference type="InterPro" id="IPR042070">
    <property type="entry name" value="PucR_C-HTH_sf"/>
</dbReference>
<accession>A0A412G0Z8</accession>
<sequence>MQSQAIIAAVAQEYSLTIPRNLGEMPIHCCQLIFEQPAVLSCATLYIQAEPFALDPAAYPQSFFLLTQCESQAANAVVYHTGSALDLYQSISLLLTDTEAYAQALSALQRTANSGQGLAALVKTACQFIQNPIHVMDKTFSLICACPEEPCGNPVYDYFLIHKEPQPEYLHHVETAIMRFSRHHIRCAQLIDYNREQLKLISCSIGALPHLLGGIEVLQLNRPFTQNDVRLIDQLALLLQIELFKANNAAEKADTQFELLIQDILHGRFLHPEILRMRLQAFPHLQNRRFCLLLSQIPKSKTCTLKYYHEEINRCVQVIERFQYQNDLYFLIEPPENKSYRQGALNTLALQSDTLMILSDPLDNLIHCPVIVAMLQGGLCVTGAAKGLFAFRSLYFKTLLHTLSSRSSLTLHDFIHPGIQRLKEFDQAHQTDFLATLKTYLQCQCSPTNTAAALHLHRNSLAYRIQKARQISGFSSEDPADCHNFLLSIQIDEYLGT</sequence>
<dbReference type="InterPro" id="IPR025736">
    <property type="entry name" value="PucR_C-HTH_dom"/>
</dbReference>
<reference evidence="2 3" key="1">
    <citation type="submission" date="2018-08" db="EMBL/GenBank/DDBJ databases">
        <title>A genome reference for cultivated species of the human gut microbiota.</title>
        <authorList>
            <person name="Zou Y."/>
            <person name="Xue W."/>
            <person name="Luo G."/>
        </authorList>
    </citation>
    <scope>NUCLEOTIDE SEQUENCE [LARGE SCALE GENOMIC DNA]</scope>
    <source>
        <strain evidence="2 3">AF24-29</strain>
    </source>
</reference>
<evidence type="ECO:0000259" key="1">
    <source>
        <dbReference type="Pfam" id="PF13556"/>
    </source>
</evidence>
<name>A0A412G0Z8_9FIRM</name>